<accession>A0ABW0NTJ2</accession>
<dbReference type="InterPro" id="IPR001173">
    <property type="entry name" value="Glyco_trans_2-like"/>
</dbReference>
<dbReference type="PANTHER" id="PTHR43630">
    <property type="entry name" value="POLY-BETA-1,6-N-ACETYL-D-GLUCOSAMINE SYNTHASE"/>
    <property type="match status" value="1"/>
</dbReference>
<dbReference type="CDD" id="cd00761">
    <property type="entry name" value="Glyco_tranf_GTA_type"/>
    <property type="match status" value="1"/>
</dbReference>
<reference evidence="3" key="1">
    <citation type="journal article" date="2019" name="Int. J. Syst. Evol. Microbiol.">
        <title>The Global Catalogue of Microorganisms (GCM) 10K type strain sequencing project: providing services to taxonomists for standard genome sequencing and annotation.</title>
        <authorList>
            <consortium name="The Broad Institute Genomics Platform"/>
            <consortium name="The Broad Institute Genome Sequencing Center for Infectious Disease"/>
            <person name="Wu L."/>
            <person name="Ma J."/>
        </authorList>
    </citation>
    <scope>NUCLEOTIDE SEQUENCE [LARGE SCALE GENOMIC DNA]</scope>
    <source>
        <strain evidence="3">CGMCC 4.6997</strain>
    </source>
</reference>
<name>A0ABW0NTJ2_9MICO</name>
<evidence type="ECO:0000313" key="3">
    <source>
        <dbReference type="Proteomes" id="UP001596039"/>
    </source>
</evidence>
<keyword evidence="3" id="KW-1185">Reference proteome</keyword>
<feature type="domain" description="Glycosyltransferase 2-like" evidence="1">
    <location>
        <begin position="8"/>
        <end position="181"/>
    </location>
</feature>
<evidence type="ECO:0000259" key="1">
    <source>
        <dbReference type="Pfam" id="PF00535"/>
    </source>
</evidence>
<proteinExistence type="predicted"/>
<dbReference type="InterPro" id="IPR029044">
    <property type="entry name" value="Nucleotide-diphossugar_trans"/>
</dbReference>
<dbReference type="GO" id="GO:0016757">
    <property type="term" value="F:glycosyltransferase activity"/>
    <property type="evidence" value="ECO:0007669"/>
    <property type="project" value="UniProtKB-KW"/>
</dbReference>
<dbReference type="Proteomes" id="UP001596039">
    <property type="component" value="Unassembled WGS sequence"/>
</dbReference>
<dbReference type="Pfam" id="PF00535">
    <property type="entry name" value="Glycos_transf_2"/>
    <property type="match status" value="1"/>
</dbReference>
<dbReference type="EMBL" id="JBHSMG010000005">
    <property type="protein sequence ID" value="MFC5503415.1"/>
    <property type="molecule type" value="Genomic_DNA"/>
</dbReference>
<comment type="caution">
    <text evidence="2">The sequence shown here is derived from an EMBL/GenBank/DDBJ whole genome shotgun (WGS) entry which is preliminary data.</text>
</comment>
<organism evidence="2 3">
    <name type="scientific">Lysinimonas soli</name>
    <dbReference type="NCBI Taxonomy" id="1074233"/>
    <lineage>
        <taxon>Bacteria</taxon>
        <taxon>Bacillati</taxon>
        <taxon>Actinomycetota</taxon>
        <taxon>Actinomycetes</taxon>
        <taxon>Micrococcales</taxon>
        <taxon>Microbacteriaceae</taxon>
        <taxon>Lysinimonas</taxon>
    </lineage>
</organism>
<dbReference type="Gene3D" id="3.90.550.10">
    <property type="entry name" value="Spore Coat Polysaccharide Biosynthesis Protein SpsA, Chain A"/>
    <property type="match status" value="1"/>
</dbReference>
<keyword evidence="2" id="KW-0328">Glycosyltransferase</keyword>
<dbReference type="PANTHER" id="PTHR43630:SF2">
    <property type="entry name" value="GLYCOSYLTRANSFERASE"/>
    <property type="match status" value="1"/>
</dbReference>
<evidence type="ECO:0000313" key="2">
    <source>
        <dbReference type="EMBL" id="MFC5503415.1"/>
    </source>
</evidence>
<gene>
    <name evidence="2" type="ORF">ACFPJ4_14295</name>
</gene>
<dbReference type="EC" id="2.4.-.-" evidence="2"/>
<sequence>MPEQPTATVAILTFNGETYLRRILEAVSAQRLAGGIEILVIDSGSTDSTLDIVADFPAVVLHRIPNSEFGHGKTRNLAAELATGRFVAYLTHDAIPMSPLWLEELLAPFELDEKVVAVMGKQVPRPNCFPLMKYDIIGAFAQFGPDFGTTLFYRGEFAQDEATLGALAFYSDVNSAARRAFLVNTIPYRDVRYAEDQLFGRDVIDAGYHKAYAPRAAVEHSNDLNYDEFGARIFDETVGLRQIGTAIPPMRRRAVLRRVVRGSLADSLRIARDPAFGLRRRLYWLVVNPFFHVRKWTSYRRATTVDVNDAAAVAAGSLEMRRKKV</sequence>
<dbReference type="RefSeq" id="WP_386741128.1">
    <property type="nucleotide sequence ID" value="NZ_JBHSMG010000005.1"/>
</dbReference>
<keyword evidence="2" id="KW-0808">Transferase</keyword>
<dbReference type="SUPFAM" id="SSF53448">
    <property type="entry name" value="Nucleotide-diphospho-sugar transferases"/>
    <property type="match status" value="1"/>
</dbReference>
<protein>
    <submittedName>
        <fullName evidence="2">Glycosyltransferase family A protein</fullName>
        <ecNumber evidence="2">2.4.-.-</ecNumber>
    </submittedName>
</protein>